<organism evidence="2 3">
    <name type="scientific">Cudoniella acicularis</name>
    <dbReference type="NCBI Taxonomy" id="354080"/>
    <lineage>
        <taxon>Eukaryota</taxon>
        <taxon>Fungi</taxon>
        <taxon>Dikarya</taxon>
        <taxon>Ascomycota</taxon>
        <taxon>Pezizomycotina</taxon>
        <taxon>Leotiomycetes</taxon>
        <taxon>Helotiales</taxon>
        <taxon>Tricladiaceae</taxon>
        <taxon>Cudoniella</taxon>
    </lineage>
</organism>
<dbReference type="OrthoDB" id="1911848at2759"/>
<dbReference type="Gene3D" id="1.10.510.10">
    <property type="entry name" value="Transferase(Phosphotransferase) domain 1"/>
    <property type="match status" value="1"/>
</dbReference>
<evidence type="ECO:0000313" key="3">
    <source>
        <dbReference type="Proteomes" id="UP000566819"/>
    </source>
</evidence>
<dbReference type="AlphaFoldDB" id="A0A8H4RAM7"/>
<dbReference type="GO" id="GO:0005524">
    <property type="term" value="F:ATP binding"/>
    <property type="evidence" value="ECO:0007669"/>
    <property type="project" value="InterPro"/>
</dbReference>
<dbReference type="PANTHER" id="PTHR37542:SF1">
    <property type="entry name" value="PRION-INHIBITION AND PROPAGATION HELO DOMAIN-CONTAINING PROTEIN"/>
    <property type="match status" value="1"/>
</dbReference>
<dbReference type="PROSITE" id="PS50011">
    <property type="entry name" value="PROTEIN_KINASE_DOM"/>
    <property type="match status" value="1"/>
</dbReference>
<keyword evidence="3" id="KW-1185">Reference proteome</keyword>
<evidence type="ECO:0000259" key="1">
    <source>
        <dbReference type="PROSITE" id="PS50011"/>
    </source>
</evidence>
<proteinExistence type="predicted"/>
<dbReference type="InterPro" id="IPR011009">
    <property type="entry name" value="Kinase-like_dom_sf"/>
</dbReference>
<protein>
    <recommendedName>
        <fullName evidence="1">Protein kinase domain-containing protein</fullName>
    </recommendedName>
</protein>
<dbReference type="SUPFAM" id="SSF56112">
    <property type="entry name" value="Protein kinase-like (PK-like)"/>
    <property type="match status" value="1"/>
</dbReference>
<dbReference type="GO" id="GO:0004672">
    <property type="term" value="F:protein kinase activity"/>
    <property type="evidence" value="ECO:0007669"/>
    <property type="project" value="InterPro"/>
</dbReference>
<reference evidence="2 3" key="1">
    <citation type="submission" date="2020-03" db="EMBL/GenBank/DDBJ databases">
        <title>Draft Genome Sequence of Cudoniella acicularis.</title>
        <authorList>
            <person name="Buettner E."/>
            <person name="Kellner H."/>
        </authorList>
    </citation>
    <scope>NUCLEOTIDE SEQUENCE [LARGE SCALE GENOMIC DNA]</scope>
    <source>
        <strain evidence="2 3">DSM 108380</strain>
    </source>
</reference>
<comment type="caution">
    <text evidence="2">The sequence shown here is derived from an EMBL/GenBank/DDBJ whole genome shotgun (WGS) entry which is preliminary data.</text>
</comment>
<dbReference type="InterPro" id="IPR000719">
    <property type="entry name" value="Prot_kinase_dom"/>
</dbReference>
<evidence type="ECO:0000313" key="2">
    <source>
        <dbReference type="EMBL" id="KAF4626567.1"/>
    </source>
</evidence>
<dbReference type="Proteomes" id="UP000566819">
    <property type="component" value="Unassembled WGS sequence"/>
</dbReference>
<sequence length="432" mass="49001">MADPLIAAVAKCFRQEKDVLGLVAKDLDDWRRSFDPSWPLIMAIANPTIGEQLERAEGSAASTREDSRKNPLDLPLELQRALREEHRSPVWLPYQELDILEIPLSIAKAGRRRGLLDPQWLIIDSINCRPNSVRQTTKNVRQLASKLSQADPIAFGLLTCEGAVKRLDPAGKNIVSFDLIFSVPDGMDVLQSLRRVLLNPPADISLNRRVRIAKELAKSVYYLHLINIVHQSITPESVLLFEDTVASRSSTFLVGFNNFRLEDGMEDLTGDEVWEKNVYRHPSRQGRWPEQHYVMQHDIYSLGVCLLEIGLWQSFVAYPEDSHLQAKYGKAYSQFFIWLGESDYIPDSSSPESSGPLEFMGSRLKEYLIDLARTKLPANVGEKYAQVVLSCLTCLDVDDEDFAEVEMRDEDGILIGVRFIEKVLMKLDEILL</sequence>
<gene>
    <name evidence="2" type="ORF">G7Y89_g11588</name>
</gene>
<name>A0A8H4RAM7_9HELO</name>
<dbReference type="EMBL" id="JAAMPI010001129">
    <property type="protein sequence ID" value="KAF4626567.1"/>
    <property type="molecule type" value="Genomic_DNA"/>
</dbReference>
<accession>A0A8H4RAM7</accession>
<dbReference type="PANTHER" id="PTHR37542">
    <property type="entry name" value="HELO DOMAIN-CONTAINING PROTEIN-RELATED"/>
    <property type="match status" value="1"/>
</dbReference>
<feature type="domain" description="Protein kinase" evidence="1">
    <location>
        <begin position="76"/>
        <end position="432"/>
    </location>
</feature>